<keyword evidence="9" id="KW-0560">Oxidoreductase</keyword>
<feature type="domain" description="FAD-binding PCMH-type" evidence="8">
    <location>
        <begin position="58"/>
        <end position="232"/>
    </location>
</feature>
<dbReference type="InParanoid" id="B9SAZ3"/>
<evidence type="ECO:0000313" key="10">
    <source>
        <dbReference type="Proteomes" id="UP000008311"/>
    </source>
</evidence>
<dbReference type="PROSITE" id="PS51387">
    <property type="entry name" value="FAD_PCMH"/>
    <property type="match status" value="1"/>
</dbReference>
<keyword evidence="10" id="KW-1185">Reference proteome</keyword>
<dbReference type="FunCoup" id="B9SAZ3">
    <property type="interactions" value="38"/>
</dbReference>
<gene>
    <name evidence="9" type="ORF">RCOM_1335120</name>
</gene>
<keyword evidence="7" id="KW-0325">Glycoprotein</keyword>
<keyword evidence="3" id="KW-0285">Flavoprotein</keyword>
<dbReference type="STRING" id="3988.B9SAZ3"/>
<dbReference type="InterPro" id="IPR016166">
    <property type="entry name" value="FAD-bd_PCMH"/>
</dbReference>
<evidence type="ECO:0000259" key="8">
    <source>
        <dbReference type="PROSITE" id="PS51387"/>
    </source>
</evidence>
<keyword evidence="6" id="KW-1015">Disulfide bond</keyword>
<evidence type="ECO:0000256" key="7">
    <source>
        <dbReference type="ARBA" id="ARBA00023180"/>
    </source>
</evidence>
<dbReference type="PANTHER" id="PTHR32448">
    <property type="entry name" value="OS08G0158400 PROTEIN"/>
    <property type="match status" value="1"/>
</dbReference>
<evidence type="ECO:0000313" key="9">
    <source>
        <dbReference type="EMBL" id="EEF39184.1"/>
    </source>
</evidence>
<evidence type="ECO:0000256" key="4">
    <source>
        <dbReference type="ARBA" id="ARBA00022729"/>
    </source>
</evidence>
<name>B9SAZ3_RICCO</name>
<sequence length="639" mass="71643">MAISLASSESALENFLQCLPNHVSSSYPISEAIFLPTNSLFNSTLQAYIKNLRFLTPTTPRPLAIVAAKHESHVQATVICAKSNGMQIRIRSGGHDYEAISYTSKVPYIVLDMFNLRAISIQANIGSAWVEAGATTGELYYQIANQSSTLAFPAGVCTTLGAGGHFSGGGYGNLMRKFGLSVDNIADAKIVDVNGKILDRASMGEDLFWAIRGGDGASFGVILAWKINLVQIPSTVTVFRVGKTLDQGATDILYRWQEIAPNLDTDLFIRAMPKADNGSIEVFFIGQFLGQTDRLLPLINRSFPELGLQRQDCHEMSWIESILFWAEFPNGTSTEVLLDRPPMPIVFSKLKSDYAKDIIPKSGIEEIWKMMLKVGKMWMQWNPYGGRMSEIPETDTPFPHRAGYRFLIQYTLVWQDEGIIEKQVNMLREMHESMTPYVSKDPREAFLNYRDLDIGSNPSNSTNFQVAEVYGSKYFKDNFLRLTKIKAIPAGGPEVKDSVVWHHSPNGIYSARRGYKQLLKDQSRGLMLFLYALSKIGGRRYLRYFKEETMLKLWLCLRIFAGLYEKLGMILFSMQSKSILRALLVKLHPIGTSTDVPTLLNPAWSEGPLSLVVKLLENGLFQVQAVLNIIRMPHFALLI</sequence>
<comment type="similarity">
    <text evidence="2">Belongs to the oxygen-dependent FAD-linked oxidoreductase family.</text>
</comment>
<dbReference type="GO" id="GO:0050468">
    <property type="term" value="F:reticuline oxidase activity"/>
    <property type="evidence" value="ECO:0007669"/>
    <property type="project" value="UniProtKB-EC"/>
</dbReference>
<dbReference type="InterPro" id="IPR036318">
    <property type="entry name" value="FAD-bd_PCMH-like_sf"/>
</dbReference>
<dbReference type="Pfam" id="PF01565">
    <property type="entry name" value="FAD_binding_4"/>
    <property type="match status" value="1"/>
</dbReference>
<dbReference type="InterPro" id="IPR012951">
    <property type="entry name" value="BBE"/>
</dbReference>
<evidence type="ECO:0000256" key="2">
    <source>
        <dbReference type="ARBA" id="ARBA00005466"/>
    </source>
</evidence>
<dbReference type="Proteomes" id="UP000008311">
    <property type="component" value="Unassembled WGS sequence"/>
</dbReference>
<dbReference type="InterPro" id="IPR016169">
    <property type="entry name" value="FAD-bd_PCMH_sub2"/>
</dbReference>
<evidence type="ECO:0000256" key="3">
    <source>
        <dbReference type="ARBA" id="ARBA00022630"/>
    </source>
</evidence>
<organism evidence="9 10">
    <name type="scientific">Ricinus communis</name>
    <name type="common">Castor bean</name>
    <dbReference type="NCBI Taxonomy" id="3988"/>
    <lineage>
        <taxon>Eukaryota</taxon>
        <taxon>Viridiplantae</taxon>
        <taxon>Streptophyta</taxon>
        <taxon>Embryophyta</taxon>
        <taxon>Tracheophyta</taxon>
        <taxon>Spermatophyta</taxon>
        <taxon>Magnoliopsida</taxon>
        <taxon>eudicotyledons</taxon>
        <taxon>Gunneridae</taxon>
        <taxon>Pentapetalae</taxon>
        <taxon>rosids</taxon>
        <taxon>fabids</taxon>
        <taxon>Malpighiales</taxon>
        <taxon>Euphorbiaceae</taxon>
        <taxon>Acalyphoideae</taxon>
        <taxon>Acalypheae</taxon>
        <taxon>Ricinus</taxon>
    </lineage>
</organism>
<dbReference type="Gene3D" id="3.30.465.10">
    <property type="match status" value="1"/>
</dbReference>
<dbReference type="Pfam" id="PF08031">
    <property type="entry name" value="BBE"/>
    <property type="match status" value="1"/>
</dbReference>
<dbReference type="EC" id="1.21.3.3" evidence="9"/>
<keyword evidence="4" id="KW-0732">Signal</keyword>
<evidence type="ECO:0000256" key="6">
    <source>
        <dbReference type="ARBA" id="ARBA00023157"/>
    </source>
</evidence>
<dbReference type="eggNOG" id="ENOG502QVGN">
    <property type="taxonomic scope" value="Eukaryota"/>
</dbReference>
<protein>
    <submittedName>
        <fullName evidence="9">Reticuline oxidase, putative</fullName>
        <ecNumber evidence="9">1.21.3.3</ecNumber>
    </submittedName>
</protein>
<dbReference type="Gene3D" id="3.40.462.20">
    <property type="match status" value="1"/>
</dbReference>
<comment type="cofactor">
    <cofactor evidence="1">
        <name>FAD</name>
        <dbReference type="ChEBI" id="CHEBI:57692"/>
    </cofactor>
</comment>
<accession>B9SAZ3</accession>
<evidence type="ECO:0000256" key="1">
    <source>
        <dbReference type="ARBA" id="ARBA00001974"/>
    </source>
</evidence>
<dbReference type="Gene3D" id="3.30.43.10">
    <property type="entry name" value="Uridine Diphospho-n-acetylenolpyruvylglucosamine Reductase, domain 2"/>
    <property type="match status" value="1"/>
</dbReference>
<dbReference type="AlphaFoldDB" id="B9SAZ3"/>
<dbReference type="EMBL" id="EQ973910">
    <property type="protein sequence ID" value="EEF39184.1"/>
    <property type="molecule type" value="Genomic_DNA"/>
</dbReference>
<dbReference type="InterPro" id="IPR016167">
    <property type="entry name" value="FAD-bd_PCMH_sub1"/>
</dbReference>
<evidence type="ECO:0000256" key="5">
    <source>
        <dbReference type="ARBA" id="ARBA00022827"/>
    </source>
</evidence>
<dbReference type="GO" id="GO:0071949">
    <property type="term" value="F:FAD binding"/>
    <property type="evidence" value="ECO:0007669"/>
    <property type="project" value="InterPro"/>
</dbReference>
<reference evidence="10" key="1">
    <citation type="journal article" date="2010" name="Nat. Biotechnol.">
        <title>Draft genome sequence of the oilseed species Ricinus communis.</title>
        <authorList>
            <person name="Chan A.P."/>
            <person name="Crabtree J."/>
            <person name="Zhao Q."/>
            <person name="Lorenzi H."/>
            <person name="Orvis J."/>
            <person name="Puiu D."/>
            <person name="Melake-Berhan A."/>
            <person name="Jones K.M."/>
            <person name="Redman J."/>
            <person name="Chen G."/>
            <person name="Cahoon E.B."/>
            <person name="Gedil M."/>
            <person name="Stanke M."/>
            <person name="Haas B.J."/>
            <person name="Wortman J.R."/>
            <person name="Fraser-Liggett C.M."/>
            <person name="Ravel J."/>
            <person name="Rabinowicz P.D."/>
        </authorList>
    </citation>
    <scope>NUCLEOTIDE SEQUENCE [LARGE SCALE GENOMIC DNA]</scope>
    <source>
        <strain evidence="10">cv. Hale</strain>
    </source>
</reference>
<proteinExistence type="inferred from homology"/>
<keyword evidence="5" id="KW-0274">FAD</keyword>
<dbReference type="FunFam" id="3.30.43.10:FF:000004">
    <property type="entry name" value="Berberine bridge enzyme-like 15"/>
    <property type="match status" value="1"/>
</dbReference>
<dbReference type="SUPFAM" id="SSF56176">
    <property type="entry name" value="FAD-binding/transporter-associated domain-like"/>
    <property type="match status" value="1"/>
</dbReference>
<dbReference type="GO" id="GO:1901696">
    <property type="term" value="P:cannabinoid biosynthetic process"/>
    <property type="evidence" value="ECO:0007669"/>
    <property type="project" value="UniProtKB-ARBA"/>
</dbReference>
<dbReference type="InterPro" id="IPR006094">
    <property type="entry name" value="Oxid_FAD_bind_N"/>
</dbReference>